<dbReference type="CDD" id="cd01650">
    <property type="entry name" value="RT_nLTR_like"/>
    <property type="match status" value="1"/>
</dbReference>
<dbReference type="Pfam" id="PF00078">
    <property type="entry name" value="RVT_1"/>
    <property type="match status" value="1"/>
</dbReference>
<evidence type="ECO:0000313" key="3">
    <source>
        <dbReference type="Proteomes" id="UP001258017"/>
    </source>
</evidence>
<organism evidence="2 3">
    <name type="scientific">Odynerus spinipes</name>
    <dbReference type="NCBI Taxonomy" id="1348599"/>
    <lineage>
        <taxon>Eukaryota</taxon>
        <taxon>Metazoa</taxon>
        <taxon>Ecdysozoa</taxon>
        <taxon>Arthropoda</taxon>
        <taxon>Hexapoda</taxon>
        <taxon>Insecta</taxon>
        <taxon>Pterygota</taxon>
        <taxon>Neoptera</taxon>
        <taxon>Endopterygota</taxon>
        <taxon>Hymenoptera</taxon>
        <taxon>Apocrita</taxon>
        <taxon>Aculeata</taxon>
        <taxon>Vespoidea</taxon>
        <taxon>Vespidae</taxon>
        <taxon>Eumeninae</taxon>
        <taxon>Odynerus</taxon>
    </lineage>
</organism>
<protein>
    <recommendedName>
        <fullName evidence="1">Reverse transcriptase domain-containing protein</fullName>
    </recommendedName>
</protein>
<proteinExistence type="predicted"/>
<reference evidence="2" key="2">
    <citation type="journal article" date="2023" name="Commun. Biol.">
        <title>Intrasexual cuticular hydrocarbon dimorphism in a wasp sheds light on hydrocarbon biosynthesis genes in Hymenoptera.</title>
        <authorList>
            <person name="Moris V.C."/>
            <person name="Podsiadlowski L."/>
            <person name="Martin S."/>
            <person name="Oeyen J.P."/>
            <person name="Donath A."/>
            <person name="Petersen M."/>
            <person name="Wilbrandt J."/>
            <person name="Misof B."/>
            <person name="Liedtke D."/>
            <person name="Thamm M."/>
            <person name="Scheiner R."/>
            <person name="Schmitt T."/>
            <person name="Niehuis O."/>
        </authorList>
    </citation>
    <scope>NUCLEOTIDE SEQUENCE</scope>
    <source>
        <strain evidence="2">GBR_01_08_01A</strain>
    </source>
</reference>
<sequence>MEEGKYCTALFLDIEKAFDNVWHKRLLEKLRIGLSADLYPVISSYLTSRYFYVKIRNATSSRRKIEAGVPQESILGPILYSIFTADLPTVLNTETYTFADDTAILSVKKNVKTATSTLQNHLQKMEDWMRNNKIKINITKCSHITFTLKKEEPPKIKLQNLEVPQTNSVKYLGLHLDKKLNWKKHIQEKIKHINISKRSMYWLMAKNSKLSAANKLLLYKVILKPIWTYGLQIWGMAAKSNIKKMESTQSKILRSVLQAPWYVRNDDIRKTPKIPTVEEEIVRHSKAHQNRTSNHVNPLASDCYSNLPRRLKRKHPIDLLNNF</sequence>
<gene>
    <name evidence="2" type="ORF">KPH14_012564</name>
</gene>
<feature type="domain" description="Reverse transcriptase" evidence="1">
    <location>
        <begin position="1"/>
        <end position="176"/>
    </location>
</feature>
<dbReference type="InterPro" id="IPR000477">
    <property type="entry name" value="RT_dom"/>
</dbReference>
<dbReference type="EMBL" id="JAIFRP010000295">
    <property type="protein sequence ID" value="KAK2578436.1"/>
    <property type="molecule type" value="Genomic_DNA"/>
</dbReference>
<keyword evidence="3" id="KW-1185">Reference proteome</keyword>
<reference evidence="2" key="1">
    <citation type="submission" date="2021-08" db="EMBL/GenBank/DDBJ databases">
        <authorList>
            <person name="Misof B."/>
            <person name="Oliver O."/>
            <person name="Podsiadlowski L."/>
            <person name="Donath A."/>
            <person name="Peters R."/>
            <person name="Mayer C."/>
            <person name="Rust J."/>
            <person name="Gunkel S."/>
            <person name="Lesny P."/>
            <person name="Martin S."/>
            <person name="Oeyen J.P."/>
            <person name="Petersen M."/>
            <person name="Panagiotis P."/>
            <person name="Wilbrandt J."/>
            <person name="Tanja T."/>
        </authorList>
    </citation>
    <scope>NUCLEOTIDE SEQUENCE</scope>
    <source>
        <strain evidence="2">GBR_01_08_01A</strain>
        <tissue evidence="2">Thorax + abdomen</tissue>
    </source>
</reference>
<evidence type="ECO:0000313" key="2">
    <source>
        <dbReference type="EMBL" id="KAK2578436.1"/>
    </source>
</evidence>
<evidence type="ECO:0000259" key="1">
    <source>
        <dbReference type="PROSITE" id="PS50878"/>
    </source>
</evidence>
<comment type="caution">
    <text evidence="2">The sequence shown here is derived from an EMBL/GenBank/DDBJ whole genome shotgun (WGS) entry which is preliminary data.</text>
</comment>
<name>A0AAD9RG71_9HYME</name>
<dbReference type="Proteomes" id="UP001258017">
    <property type="component" value="Unassembled WGS sequence"/>
</dbReference>
<accession>A0AAD9RG71</accession>
<dbReference type="AlphaFoldDB" id="A0AAD9RG71"/>
<dbReference type="PANTHER" id="PTHR33332">
    <property type="entry name" value="REVERSE TRANSCRIPTASE DOMAIN-CONTAINING PROTEIN"/>
    <property type="match status" value="1"/>
</dbReference>
<dbReference type="PROSITE" id="PS50878">
    <property type="entry name" value="RT_POL"/>
    <property type="match status" value="1"/>
</dbReference>